<evidence type="ECO:0000256" key="7">
    <source>
        <dbReference type="ARBA" id="ARBA00023004"/>
    </source>
</evidence>
<dbReference type="PROSITE" id="PS51007">
    <property type="entry name" value="CYTC"/>
    <property type="match status" value="2"/>
</dbReference>
<dbReference type="PANTHER" id="PTHR33751:SF9">
    <property type="entry name" value="CYTOCHROME C4"/>
    <property type="match status" value="1"/>
</dbReference>
<proteinExistence type="predicted"/>
<dbReference type="Pfam" id="PF00034">
    <property type="entry name" value="Cytochrom_C"/>
    <property type="match status" value="2"/>
</dbReference>
<dbReference type="GO" id="GO:0042597">
    <property type="term" value="C:periplasmic space"/>
    <property type="evidence" value="ECO:0007669"/>
    <property type="project" value="UniProtKB-SubCell"/>
</dbReference>
<keyword evidence="6" id="KW-0249">Electron transport</keyword>
<evidence type="ECO:0000256" key="5">
    <source>
        <dbReference type="ARBA" id="ARBA00022764"/>
    </source>
</evidence>
<dbReference type="EMBL" id="UINC01000126">
    <property type="protein sequence ID" value="SUZ49621.1"/>
    <property type="molecule type" value="Genomic_DNA"/>
</dbReference>
<evidence type="ECO:0000256" key="3">
    <source>
        <dbReference type="ARBA" id="ARBA00022617"/>
    </source>
</evidence>
<dbReference type="PIRSF" id="PIRSF000005">
    <property type="entry name" value="Cytochrome_c4"/>
    <property type="match status" value="1"/>
</dbReference>
<organism evidence="9">
    <name type="scientific">marine metagenome</name>
    <dbReference type="NCBI Taxonomy" id="408172"/>
    <lineage>
        <taxon>unclassified sequences</taxon>
        <taxon>metagenomes</taxon>
        <taxon>ecological metagenomes</taxon>
    </lineage>
</organism>
<evidence type="ECO:0000313" key="9">
    <source>
        <dbReference type="EMBL" id="SUZ49621.1"/>
    </source>
</evidence>
<sequence length="198" mass="21583">MNLTKLFILFFAVLLLGAGDIQSGKEKSQTCIACHGEDGNSVVGLWPSLAGQNPKYLLKQLQLIQSEERYIAEMNGQLDGYSDQDLQDITAYYSNNKNKIGQASADLVDKGFKLYYAGSLEKGIPACTACHSPKGTGNSSAGYPLLSGQKAEYIAKTLKDYRTGNRQDSEQSAIMVSIAYKLDDKEIEALASFINGLY</sequence>
<dbReference type="InterPro" id="IPR036909">
    <property type="entry name" value="Cyt_c-like_dom_sf"/>
</dbReference>
<dbReference type="GO" id="GO:0005506">
    <property type="term" value="F:iron ion binding"/>
    <property type="evidence" value="ECO:0007669"/>
    <property type="project" value="InterPro"/>
</dbReference>
<dbReference type="InterPro" id="IPR009056">
    <property type="entry name" value="Cyt_c-like_dom"/>
</dbReference>
<dbReference type="SUPFAM" id="SSF46626">
    <property type="entry name" value="Cytochrome c"/>
    <property type="match status" value="2"/>
</dbReference>
<feature type="domain" description="Cytochrome c" evidence="8">
    <location>
        <begin position="106"/>
        <end position="198"/>
    </location>
</feature>
<dbReference type="AlphaFoldDB" id="A0A381N4T7"/>
<dbReference type="PANTHER" id="PTHR33751">
    <property type="entry name" value="CBB3-TYPE CYTOCHROME C OXIDASE SUBUNIT FIXP"/>
    <property type="match status" value="1"/>
</dbReference>
<evidence type="ECO:0000259" key="8">
    <source>
        <dbReference type="PROSITE" id="PS51007"/>
    </source>
</evidence>
<keyword evidence="7" id="KW-0408">Iron</keyword>
<keyword evidence="3" id="KW-0349">Heme</keyword>
<protein>
    <recommendedName>
        <fullName evidence="8">Cytochrome c domain-containing protein</fullName>
    </recommendedName>
</protein>
<keyword evidence="4" id="KW-0479">Metal-binding</keyword>
<dbReference type="GO" id="GO:0009055">
    <property type="term" value="F:electron transfer activity"/>
    <property type="evidence" value="ECO:0007669"/>
    <property type="project" value="InterPro"/>
</dbReference>
<feature type="domain" description="Cytochrome c" evidence="8">
    <location>
        <begin position="19"/>
        <end position="97"/>
    </location>
</feature>
<dbReference type="InterPro" id="IPR050597">
    <property type="entry name" value="Cytochrome_c_Oxidase_Subunit"/>
</dbReference>
<gene>
    <name evidence="9" type="ORF">METZ01_LOCUS2475</name>
</gene>
<evidence type="ECO:0000256" key="6">
    <source>
        <dbReference type="ARBA" id="ARBA00022982"/>
    </source>
</evidence>
<accession>A0A381N4T7</accession>
<reference evidence="9" key="1">
    <citation type="submission" date="2018-05" db="EMBL/GenBank/DDBJ databases">
        <authorList>
            <person name="Lanie J.A."/>
            <person name="Ng W.-L."/>
            <person name="Kazmierczak K.M."/>
            <person name="Andrzejewski T.M."/>
            <person name="Davidsen T.M."/>
            <person name="Wayne K.J."/>
            <person name="Tettelin H."/>
            <person name="Glass J.I."/>
            <person name="Rusch D."/>
            <person name="Podicherti R."/>
            <person name="Tsui H.-C.T."/>
            <person name="Winkler M.E."/>
        </authorList>
    </citation>
    <scope>NUCLEOTIDE SEQUENCE</scope>
</reference>
<keyword evidence="5" id="KW-0574">Periplasm</keyword>
<name>A0A381N4T7_9ZZZZ</name>
<comment type="subcellular location">
    <subcellularLocation>
        <location evidence="1">Periplasm</location>
    </subcellularLocation>
</comment>
<dbReference type="GO" id="GO:0020037">
    <property type="term" value="F:heme binding"/>
    <property type="evidence" value="ECO:0007669"/>
    <property type="project" value="InterPro"/>
</dbReference>
<dbReference type="Gene3D" id="1.10.760.10">
    <property type="entry name" value="Cytochrome c-like domain"/>
    <property type="match status" value="2"/>
</dbReference>
<dbReference type="InterPro" id="IPR024167">
    <property type="entry name" value="Cytochrome_c4-like"/>
</dbReference>
<evidence type="ECO:0000256" key="2">
    <source>
        <dbReference type="ARBA" id="ARBA00022448"/>
    </source>
</evidence>
<evidence type="ECO:0000256" key="1">
    <source>
        <dbReference type="ARBA" id="ARBA00004418"/>
    </source>
</evidence>
<evidence type="ECO:0000256" key="4">
    <source>
        <dbReference type="ARBA" id="ARBA00022723"/>
    </source>
</evidence>
<keyword evidence="2" id="KW-0813">Transport</keyword>